<dbReference type="SMART" id="SM00860">
    <property type="entry name" value="SMI1_KNR4"/>
    <property type="match status" value="1"/>
</dbReference>
<organism evidence="2 3">
    <name type="scientific">Streptomyces camponoticapitis</name>
    <dbReference type="NCBI Taxonomy" id="1616125"/>
    <lineage>
        <taxon>Bacteria</taxon>
        <taxon>Bacillati</taxon>
        <taxon>Actinomycetota</taxon>
        <taxon>Actinomycetes</taxon>
        <taxon>Kitasatosporales</taxon>
        <taxon>Streptomycetaceae</taxon>
        <taxon>Streptomyces</taxon>
    </lineage>
</organism>
<dbReference type="InterPro" id="IPR037883">
    <property type="entry name" value="Knr4/Smi1-like_sf"/>
</dbReference>
<dbReference type="Pfam" id="PF09346">
    <property type="entry name" value="SMI1_KNR4"/>
    <property type="match status" value="1"/>
</dbReference>
<dbReference type="SUPFAM" id="SSF160631">
    <property type="entry name" value="SMI1/KNR4-like"/>
    <property type="match status" value="1"/>
</dbReference>
<dbReference type="RefSeq" id="WP_189111314.1">
    <property type="nucleotide sequence ID" value="NZ_BMMV01000031.1"/>
</dbReference>
<evidence type="ECO:0000313" key="3">
    <source>
        <dbReference type="Proteomes" id="UP000660265"/>
    </source>
</evidence>
<dbReference type="InterPro" id="IPR018958">
    <property type="entry name" value="Knr4/Smi1-like_dom"/>
</dbReference>
<dbReference type="Proteomes" id="UP000660265">
    <property type="component" value="Unassembled WGS sequence"/>
</dbReference>
<evidence type="ECO:0000313" key="2">
    <source>
        <dbReference type="EMBL" id="GGK25409.1"/>
    </source>
</evidence>
<gene>
    <name evidence="2" type="ORF">GCM10011583_66760</name>
</gene>
<keyword evidence="3" id="KW-1185">Reference proteome</keyword>
<feature type="domain" description="Knr4/Smi1-like" evidence="1">
    <location>
        <begin position="28"/>
        <end position="141"/>
    </location>
</feature>
<reference evidence="3" key="1">
    <citation type="journal article" date="2019" name="Int. J. Syst. Evol. Microbiol.">
        <title>The Global Catalogue of Microorganisms (GCM) 10K type strain sequencing project: providing services to taxonomists for standard genome sequencing and annotation.</title>
        <authorList>
            <consortium name="The Broad Institute Genomics Platform"/>
            <consortium name="The Broad Institute Genome Sequencing Center for Infectious Disease"/>
            <person name="Wu L."/>
            <person name="Ma J."/>
        </authorList>
    </citation>
    <scope>NUCLEOTIDE SEQUENCE [LARGE SCALE GENOMIC DNA]</scope>
    <source>
        <strain evidence="3">CGMCC 4.7275</strain>
    </source>
</reference>
<name>A0ABQ2ETS8_9ACTN</name>
<proteinExistence type="predicted"/>
<dbReference type="EMBL" id="BMMV01000031">
    <property type="protein sequence ID" value="GGK25409.1"/>
    <property type="molecule type" value="Genomic_DNA"/>
</dbReference>
<evidence type="ECO:0000259" key="1">
    <source>
        <dbReference type="SMART" id="SM00860"/>
    </source>
</evidence>
<protein>
    <recommendedName>
        <fullName evidence="1">Knr4/Smi1-like domain-containing protein</fullName>
    </recommendedName>
</protein>
<sequence length="159" mass="17540">MNNDVIAAWERIESWLRLHSPTTPIVPGASNELIAGAEAELGFHLPVDLRTLWRRCAGPLGPLTPEGEVLLGVRQALDAYDLLNHPGVWETAWIPFTADEPDDPFCGTFIDAATGLTGSWNRQDVSHLYDGGSTLTGYLTEVADELQALHRRRRTNPAR</sequence>
<accession>A0ABQ2ETS8</accession>
<comment type="caution">
    <text evidence="2">The sequence shown here is derived from an EMBL/GenBank/DDBJ whole genome shotgun (WGS) entry which is preliminary data.</text>
</comment>